<name>A0ACC6QHA5_9ACTN</name>
<protein>
    <submittedName>
        <fullName evidence="1">Uncharacterized protein</fullName>
    </submittedName>
</protein>
<sequence>MVAVDIARAVTDYQGVDEFPGLPKAWRWSPIPVFVFSLAVDAEGSRAYQVNTRDNFDEGLVRAVLEFSREHRIGEGRESEPFTVLPGFTYGSYGFDSVAAVPPAVHRYHIGRNEALNDVVTAVFPAYRCEFSGTETLDEAEYRFRHMLRPATMSRPPVPYLRMRYENTKTAGDSIGPDRGFTTHDVLLRELDLLDGAPGSFVEFENLHGEVWKVEWDGSWVVNGVRQEAPLSEDWIMASLGCTS</sequence>
<organism evidence="1 2">
    <name type="scientific">Streptomyces pratisoli</name>
    <dbReference type="NCBI Taxonomy" id="3139917"/>
    <lineage>
        <taxon>Bacteria</taxon>
        <taxon>Bacillati</taxon>
        <taxon>Actinomycetota</taxon>
        <taxon>Actinomycetes</taxon>
        <taxon>Kitasatosporales</taxon>
        <taxon>Streptomycetaceae</taxon>
        <taxon>Streptomyces</taxon>
    </lineage>
</organism>
<accession>A0ACC6QHA5</accession>
<evidence type="ECO:0000313" key="2">
    <source>
        <dbReference type="Proteomes" id="UP001375539"/>
    </source>
</evidence>
<reference evidence="1" key="1">
    <citation type="submission" date="2024-03" db="EMBL/GenBank/DDBJ databases">
        <title>Novel Streptomyces species of biotechnological and ecological value are a feature of Machair soil.</title>
        <authorList>
            <person name="Prole J.R."/>
            <person name="Goodfellow M."/>
            <person name="Allenby N."/>
            <person name="Ward A.C."/>
        </authorList>
    </citation>
    <scope>NUCLEOTIDE SEQUENCE</scope>
    <source>
        <strain evidence="1">MS1.AVA.4</strain>
    </source>
</reference>
<dbReference type="EMBL" id="JBBKAI010000002">
    <property type="protein sequence ID" value="MEJ8657788.1"/>
    <property type="molecule type" value="Genomic_DNA"/>
</dbReference>
<proteinExistence type="predicted"/>
<gene>
    <name evidence="1" type="ORF">WKI58_14850</name>
</gene>
<dbReference type="Proteomes" id="UP001375539">
    <property type="component" value="Unassembled WGS sequence"/>
</dbReference>
<keyword evidence="2" id="KW-1185">Reference proteome</keyword>
<evidence type="ECO:0000313" key="1">
    <source>
        <dbReference type="EMBL" id="MEJ8657788.1"/>
    </source>
</evidence>
<comment type="caution">
    <text evidence="1">The sequence shown here is derived from an EMBL/GenBank/DDBJ whole genome shotgun (WGS) entry which is preliminary data.</text>
</comment>